<dbReference type="GO" id="GO:0045944">
    <property type="term" value="P:positive regulation of transcription by RNA polymerase II"/>
    <property type="evidence" value="ECO:0007669"/>
    <property type="project" value="TreeGrafter"/>
</dbReference>
<dbReference type="InterPro" id="IPR046375">
    <property type="entry name" value="IKBKB_SDD_sf"/>
</dbReference>
<reference evidence="13" key="1">
    <citation type="submission" date="2025-08" db="UniProtKB">
        <authorList>
            <consortium name="RefSeq"/>
        </authorList>
    </citation>
    <scope>IDENTIFICATION</scope>
    <source>
        <tissue evidence="13">Skeletal muscle</tissue>
    </source>
</reference>
<proteinExistence type="predicted"/>
<dbReference type="GO" id="GO:0008384">
    <property type="term" value="F:IkappaB kinase activity"/>
    <property type="evidence" value="ECO:0007669"/>
    <property type="project" value="InterPro"/>
</dbReference>
<evidence type="ECO:0000256" key="7">
    <source>
        <dbReference type="ARBA" id="ARBA00022741"/>
    </source>
</evidence>
<dbReference type="InterPro" id="IPR051180">
    <property type="entry name" value="IKK"/>
</dbReference>
<keyword evidence="3" id="KW-0963">Cytoplasm</keyword>
<keyword evidence="12" id="KW-1185">Reference proteome</keyword>
<dbReference type="Proteomes" id="UP000504617">
    <property type="component" value="Unplaced"/>
</dbReference>
<dbReference type="GO" id="GO:0005524">
    <property type="term" value="F:ATP binding"/>
    <property type="evidence" value="ECO:0007669"/>
    <property type="project" value="UniProtKB-KW"/>
</dbReference>
<dbReference type="Gene3D" id="6.10.250.2110">
    <property type="match status" value="1"/>
</dbReference>
<dbReference type="AlphaFoldDB" id="A0A6I9YJZ0"/>
<dbReference type="OrthoDB" id="9427314at2759"/>
<dbReference type="GO" id="GO:0005634">
    <property type="term" value="C:nucleus"/>
    <property type="evidence" value="ECO:0007669"/>
    <property type="project" value="UniProtKB-SubCell"/>
</dbReference>
<feature type="domain" description="I-kappa-kinase-beta NEMO binding" evidence="11">
    <location>
        <begin position="168"/>
        <end position="205"/>
    </location>
</feature>
<evidence type="ECO:0000313" key="12">
    <source>
        <dbReference type="Proteomes" id="UP000504617"/>
    </source>
</evidence>
<comment type="subcellular location">
    <subcellularLocation>
        <location evidence="2">Cytoplasm</location>
    </subcellularLocation>
    <subcellularLocation>
        <location evidence="1">Nucleus</location>
    </subcellularLocation>
</comment>
<sequence length="220" mass="25346">MALQTDIVELQRIPQGGKQGSSLDDLENQARELYRKLREKPRDQRTSGDSQEVVRLLLQAIQTFEKKIRLLYVQLSNTVVCKQKALELFPKVDEVMTLMHEDEKTVVRLQEKRQKELWNLLKIACSKVRGPVSGSPDSINISRPNNPGQLSLQVITPQNHLVDSGVKSEDLLVETHSLCSQLENVMVDTMKDQEHSFMTLDWSWLELPAEERKRLEQTQM</sequence>
<evidence type="ECO:0000256" key="1">
    <source>
        <dbReference type="ARBA" id="ARBA00004123"/>
    </source>
</evidence>
<dbReference type="PANTHER" id="PTHR22969:SF7">
    <property type="entry name" value="INHIBITOR OF NUCLEAR FACTOR KAPPA-B KINASE SUBUNIT BETA"/>
    <property type="match status" value="1"/>
</dbReference>
<dbReference type="Pfam" id="PF18397">
    <property type="entry name" value="IKBKB_SDD"/>
    <property type="match status" value="1"/>
</dbReference>
<evidence type="ECO:0000256" key="9">
    <source>
        <dbReference type="ARBA" id="ARBA00022840"/>
    </source>
</evidence>
<dbReference type="InterPro" id="IPR022007">
    <property type="entry name" value="IKKbetaNEMObind"/>
</dbReference>
<dbReference type="KEGG" id="tsr:106550869"/>
<name>A0A6I9YJZ0_9SAUR</name>
<evidence type="ECO:0000256" key="5">
    <source>
        <dbReference type="ARBA" id="ARBA00022553"/>
    </source>
</evidence>
<dbReference type="SMART" id="SM01239">
    <property type="entry name" value="IKKbetaNEMObind"/>
    <property type="match status" value="1"/>
</dbReference>
<dbReference type="GO" id="GO:0033209">
    <property type="term" value="P:tumor necrosis factor-mediated signaling pathway"/>
    <property type="evidence" value="ECO:0007669"/>
    <property type="project" value="TreeGrafter"/>
</dbReference>
<keyword evidence="8 13" id="KW-0418">Kinase</keyword>
<evidence type="ECO:0000256" key="10">
    <source>
        <dbReference type="ARBA" id="ARBA00023242"/>
    </source>
</evidence>
<evidence type="ECO:0000313" key="13">
    <source>
        <dbReference type="RefSeq" id="XP_013924329.1"/>
    </source>
</evidence>
<gene>
    <name evidence="13" type="primary">IKBKB</name>
</gene>
<evidence type="ECO:0000256" key="6">
    <source>
        <dbReference type="ARBA" id="ARBA00022679"/>
    </source>
</evidence>
<dbReference type="PANTHER" id="PTHR22969">
    <property type="entry name" value="IKB KINASE"/>
    <property type="match status" value="1"/>
</dbReference>
<dbReference type="CTD" id="3551"/>
<dbReference type="Gene3D" id="1.20.1270.250">
    <property type="match status" value="1"/>
</dbReference>
<organism evidence="12 13">
    <name type="scientific">Thamnophis sirtalis</name>
    <dbReference type="NCBI Taxonomy" id="35019"/>
    <lineage>
        <taxon>Eukaryota</taxon>
        <taxon>Metazoa</taxon>
        <taxon>Chordata</taxon>
        <taxon>Craniata</taxon>
        <taxon>Vertebrata</taxon>
        <taxon>Euteleostomi</taxon>
        <taxon>Lepidosauria</taxon>
        <taxon>Squamata</taxon>
        <taxon>Bifurcata</taxon>
        <taxon>Unidentata</taxon>
        <taxon>Episquamata</taxon>
        <taxon>Toxicofera</taxon>
        <taxon>Serpentes</taxon>
        <taxon>Colubroidea</taxon>
        <taxon>Colubridae</taxon>
        <taxon>Natricinae</taxon>
        <taxon>Thamnophis</taxon>
    </lineage>
</organism>
<keyword evidence="10" id="KW-0539">Nucleus</keyword>
<protein>
    <submittedName>
        <fullName evidence="13">Inhibitor of nuclear factor kappa-B kinase subunit beta</fullName>
    </submittedName>
</protein>
<dbReference type="GeneID" id="106550869"/>
<evidence type="ECO:0000256" key="4">
    <source>
        <dbReference type="ARBA" id="ARBA00022527"/>
    </source>
</evidence>
<keyword evidence="4" id="KW-0723">Serine/threonine-protein kinase</keyword>
<evidence type="ECO:0000256" key="3">
    <source>
        <dbReference type="ARBA" id="ARBA00022490"/>
    </source>
</evidence>
<dbReference type="RefSeq" id="XP_013924329.1">
    <property type="nucleotide sequence ID" value="XM_014068854.1"/>
</dbReference>
<evidence type="ECO:0000256" key="8">
    <source>
        <dbReference type="ARBA" id="ARBA00022777"/>
    </source>
</evidence>
<dbReference type="GO" id="GO:0008385">
    <property type="term" value="C:IkappaB kinase complex"/>
    <property type="evidence" value="ECO:0007669"/>
    <property type="project" value="TreeGrafter"/>
</dbReference>
<evidence type="ECO:0000256" key="2">
    <source>
        <dbReference type="ARBA" id="ARBA00004496"/>
    </source>
</evidence>
<dbReference type="Pfam" id="PF12179">
    <property type="entry name" value="IKKbetaNEMObind"/>
    <property type="match status" value="1"/>
</dbReference>
<accession>A0A6I9YJZ0</accession>
<keyword evidence="9" id="KW-0067">ATP-binding</keyword>
<keyword evidence="6" id="KW-0808">Transferase</keyword>
<dbReference type="InterPro" id="IPR041185">
    <property type="entry name" value="IKBKB_SDD"/>
</dbReference>
<keyword evidence="7" id="KW-0547">Nucleotide-binding</keyword>
<evidence type="ECO:0000259" key="11">
    <source>
        <dbReference type="SMART" id="SM01239"/>
    </source>
</evidence>
<keyword evidence="5" id="KW-0597">Phosphoprotein</keyword>